<dbReference type="NCBIfam" id="TIGR01764">
    <property type="entry name" value="excise"/>
    <property type="match status" value="1"/>
</dbReference>
<evidence type="ECO:0000259" key="1">
    <source>
        <dbReference type="Pfam" id="PF12728"/>
    </source>
</evidence>
<dbReference type="EMBL" id="JAUHQB010000003">
    <property type="protein sequence ID" value="MDN4483208.1"/>
    <property type="molecule type" value="Genomic_DNA"/>
</dbReference>
<gene>
    <name evidence="2" type="ORF">QQ002_06615</name>
</gene>
<evidence type="ECO:0000313" key="2">
    <source>
        <dbReference type="EMBL" id="MDN4483208.1"/>
    </source>
</evidence>
<dbReference type="GO" id="GO:0003677">
    <property type="term" value="F:DNA binding"/>
    <property type="evidence" value="ECO:0007669"/>
    <property type="project" value="InterPro"/>
</dbReference>
<dbReference type="InterPro" id="IPR010093">
    <property type="entry name" value="SinI_DNA-bd"/>
</dbReference>
<dbReference type="AlphaFoldDB" id="A0AB35MHH3"/>
<comment type="caution">
    <text evidence="2">The sequence shown here is derived from an EMBL/GenBank/DDBJ whole genome shotgun (WGS) entry which is preliminary data.</text>
</comment>
<dbReference type="InterPro" id="IPR041657">
    <property type="entry name" value="HTH_17"/>
</dbReference>
<dbReference type="RefSeq" id="WP_301160125.1">
    <property type="nucleotide sequence ID" value="NZ_JAUHQB010000003.1"/>
</dbReference>
<name>A0AB35MHH3_9MICO</name>
<dbReference type="Pfam" id="PF12728">
    <property type="entry name" value="HTH_17"/>
    <property type="match status" value="1"/>
</dbReference>
<sequence length="144" mass="15659">MPEIGSSTVFADAAERDEAQRLVDFLERSVPGAGGVLPLSAAPDLTPGFAKFLARVLHEVAEGHRVTVGTLPPELTTTVAAEQLGISRPTLMALIRGGELPAHKVGSHTRVKTKDVLEMRKRRIRKQRAALESLLKFEDELDID</sequence>
<dbReference type="Proteomes" id="UP001172756">
    <property type="component" value="Unassembled WGS sequence"/>
</dbReference>
<reference evidence="2 3" key="1">
    <citation type="submission" date="2023-06" db="EMBL/GenBank/DDBJ databases">
        <title>SYSU T0a273.</title>
        <authorList>
            <person name="Gao L."/>
            <person name="Fang B.-Z."/>
            <person name="Li W.-J."/>
        </authorList>
    </citation>
    <scope>NUCLEOTIDE SEQUENCE [LARGE SCALE GENOMIC DNA]</scope>
    <source>
        <strain evidence="2 3">SYSU T0a273</strain>
    </source>
</reference>
<organism evidence="2 3">
    <name type="scientific">Demequina lignilytica</name>
    <dbReference type="NCBI Taxonomy" id="3051663"/>
    <lineage>
        <taxon>Bacteria</taxon>
        <taxon>Bacillati</taxon>
        <taxon>Actinomycetota</taxon>
        <taxon>Actinomycetes</taxon>
        <taxon>Micrococcales</taxon>
        <taxon>Demequinaceae</taxon>
        <taxon>Demequina</taxon>
    </lineage>
</organism>
<feature type="domain" description="Helix-turn-helix" evidence="1">
    <location>
        <begin position="75"/>
        <end position="123"/>
    </location>
</feature>
<protein>
    <submittedName>
        <fullName evidence="2">Helix-turn-helix domain-containing protein</fullName>
    </submittedName>
</protein>
<accession>A0AB35MHH3</accession>
<proteinExistence type="predicted"/>
<evidence type="ECO:0000313" key="3">
    <source>
        <dbReference type="Proteomes" id="UP001172756"/>
    </source>
</evidence>